<protein>
    <submittedName>
        <fullName evidence="2">Uncharacterized protein</fullName>
    </submittedName>
</protein>
<dbReference type="AlphaFoldDB" id="A0A9X2WHD8"/>
<dbReference type="RefSeq" id="WP_260977050.1">
    <property type="nucleotide sequence ID" value="NZ_JAOANI010000022.1"/>
</dbReference>
<name>A0A9X2WHD8_9GAMM</name>
<proteinExistence type="predicted"/>
<dbReference type="EMBL" id="JAOANI010000022">
    <property type="protein sequence ID" value="MCT7360209.1"/>
    <property type="molecule type" value="Genomic_DNA"/>
</dbReference>
<keyword evidence="1" id="KW-0472">Membrane</keyword>
<feature type="transmembrane region" description="Helical" evidence="1">
    <location>
        <begin position="27"/>
        <end position="49"/>
    </location>
</feature>
<organism evidence="2 3">
    <name type="scientific">Thalassolituus pacificus</name>
    <dbReference type="NCBI Taxonomy" id="2975440"/>
    <lineage>
        <taxon>Bacteria</taxon>
        <taxon>Pseudomonadati</taxon>
        <taxon>Pseudomonadota</taxon>
        <taxon>Gammaproteobacteria</taxon>
        <taxon>Oceanospirillales</taxon>
        <taxon>Oceanospirillaceae</taxon>
        <taxon>Thalassolituus</taxon>
    </lineage>
</organism>
<keyword evidence="1" id="KW-1133">Transmembrane helix</keyword>
<sequence length="224" mass="26192">MSNVAGKAYGMNVLTPLRWWTALWQKLIFWVVVKTFPYFLKGLLTLSLIHYARWTIINRWSFPRLDKSQPKEKLSYSYMLFESNFNGSWDQYIDSFSFAIPSGLDMFWRWNIKYPKSIPLHDFYNYIRFNQIESGHYYNAYPLAAANDVKTAQKLFTNLGTFQQNIANLNDEEFLQAYQQFLADNQHSLGSMGESPLMSASHELVQEHQHANIMMARAAGKQEA</sequence>
<reference evidence="2" key="1">
    <citation type="journal article" date="2022" name="Front. Microbiol.">
        <title>Genome-based taxonomic rearrangement of Oceanobacter-related bacteria including the description of Thalassolituus hydrocarbonoclasticus sp. nov. and Thalassolituus pacificus sp. nov. and emended description of the genus Thalassolituus.</title>
        <authorList>
            <person name="Dong C."/>
            <person name="Wei L."/>
            <person name="Wang J."/>
            <person name="Lai Q."/>
            <person name="Huang Z."/>
            <person name="Shao Z."/>
        </authorList>
    </citation>
    <scope>NUCLEOTIDE SEQUENCE</scope>
    <source>
        <strain evidence="2">59MF3M-4</strain>
    </source>
</reference>
<dbReference type="Proteomes" id="UP001147830">
    <property type="component" value="Unassembled WGS sequence"/>
</dbReference>
<accession>A0A9X2WHD8</accession>
<evidence type="ECO:0000313" key="3">
    <source>
        <dbReference type="Proteomes" id="UP001147830"/>
    </source>
</evidence>
<keyword evidence="3" id="KW-1185">Reference proteome</keyword>
<gene>
    <name evidence="2" type="ORF">NYR02_14400</name>
</gene>
<evidence type="ECO:0000256" key="1">
    <source>
        <dbReference type="SAM" id="Phobius"/>
    </source>
</evidence>
<reference evidence="2" key="2">
    <citation type="submission" date="2022-08" db="EMBL/GenBank/DDBJ databases">
        <authorList>
            <person name="Dong C."/>
        </authorList>
    </citation>
    <scope>NUCLEOTIDE SEQUENCE</scope>
    <source>
        <strain evidence="2">59MF3M-4</strain>
    </source>
</reference>
<evidence type="ECO:0000313" key="2">
    <source>
        <dbReference type="EMBL" id="MCT7360209.1"/>
    </source>
</evidence>
<comment type="caution">
    <text evidence="2">The sequence shown here is derived from an EMBL/GenBank/DDBJ whole genome shotgun (WGS) entry which is preliminary data.</text>
</comment>
<keyword evidence="1" id="KW-0812">Transmembrane</keyword>